<feature type="transmembrane region" description="Helical" evidence="11">
    <location>
        <begin position="898"/>
        <end position="915"/>
    </location>
</feature>
<gene>
    <name evidence="14" type="ORF">PSON_ATCC_30995.1.T1440138</name>
</gene>
<dbReference type="GO" id="GO:0140359">
    <property type="term" value="F:ABC-type transporter activity"/>
    <property type="evidence" value="ECO:0007669"/>
    <property type="project" value="InterPro"/>
</dbReference>
<feature type="transmembrane region" description="Helical" evidence="11">
    <location>
        <begin position="334"/>
        <end position="357"/>
    </location>
</feature>
<feature type="transmembrane region" description="Helical" evidence="11">
    <location>
        <begin position="921"/>
        <end position="943"/>
    </location>
</feature>
<dbReference type="SMART" id="SM00382">
    <property type="entry name" value="AAA"/>
    <property type="match status" value="2"/>
</dbReference>
<name>A0A8S1R6W5_9CILI</name>
<comment type="caution">
    <text evidence="14">The sequence shown here is derived from an EMBL/GenBank/DDBJ whole genome shotgun (WGS) entry which is preliminary data.</text>
</comment>
<evidence type="ECO:0000256" key="2">
    <source>
        <dbReference type="ARBA" id="ARBA00009726"/>
    </source>
</evidence>
<keyword evidence="15" id="KW-1185">Reference proteome</keyword>
<dbReference type="PROSITE" id="PS50893">
    <property type="entry name" value="ABC_TRANSPORTER_2"/>
    <property type="match status" value="2"/>
</dbReference>
<comment type="similarity">
    <text evidence="2">Belongs to the ABC transporter superfamily. ABCC family. Conjugate transporter (TC 3.A.1.208) subfamily.</text>
</comment>
<evidence type="ECO:0000259" key="13">
    <source>
        <dbReference type="PROSITE" id="PS50929"/>
    </source>
</evidence>
<feature type="transmembrane region" description="Helical" evidence="11">
    <location>
        <begin position="88"/>
        <end position="110"/>
    </location>
</feature>
<keyword evidence="3" id="KW-0813">Transport</keyword>
<dbReference type="PANTHER" id="PTHR24223:SF456">
    <property type="entry name" value="MULTIDRUG RESISTANCE-ASSOCIATED PROTEIN LETHAL(2)03659"/>
    <property type="match status" value="1"/>
</dbReference>
<evidence type="ECO:0000256" key="1">
    <source>
        <dbReference type="ARBA" id="ARBA00004141"/>
    </source>
</evidence>
<dbReference type="CDD" id="cd03250">
    <property type="entry name" value="ABCC_MRP_domain1"/>
    <property type="match status" value="1"/>
</dbReference>
<dbReference type="EMBL" id="CAJJDN010000144">
    <property type="protein sequence ID" value="CAD8123428.1"/>
    <property type="molecule type" value="Genomic_DNA"/>
</dbReference>
<dbReference type="AlphaFoldDB" id="A0A8S1R6W5"/>
<keyword evidence="9 11" id="KW-0472">Membrane</keyword>
<evidence type="ECO:0000313" key="14">
    <source>
        <dbReference type="EMBL" id="CAD8123428.1"/>
    </source>
</evidence>
<evidence type="ECO:0008006" key="16">
    <source>
        <dbReference type="Google" id="ProtNLM"/>
    </source>
</evidence>
<feature type="transmembrane region" description="Helical" evidence="11">
    <location>
        <begin position="130"/>
        <end position="147"/>
    </location>
</feature>
<feature type="transmembrane region" description="Helical" evidence="11">
    <location>
        <begin position="209"/>
        <end position="228"/>
    </location>
</feature>
<dbReference type="InterPro" id="IPR003593">
    <property type="entry name" value="AAA+_ATPase"/>
</dbReference>
<feature type="transmembrane region" description="Helical" evidence="11">
    <location>
        <begin position="234"/>
        <end position="255"/>
    </location>
</feature>
<comment type="subcellular location">
    <subcellularLocation>
        <location evidence="1">Membrane</location>
        <topology evidence="1">Multi-pass membrane protein</topology>
    </subcellularLocation>
</comment>
<dbReference type="PROSITE" id="PS00211">
    <property type="entry name" value="ABC_TRANSPORTER_1"/>
    <property type="match status" value="2"/>
</dbReference>
<feature type="transmembrane region" description="Helical" evidence="11">
    <location>
        <begin position="809"/>
        <end position="827"/>
    </location>
</feature>
<evidence type="ECO:0000256" key="7">
    <source>
        <dbReference type="ARBA" id="ARBA00022840"/>
    </source>
</evidence>
<evidence type="ECO:0000256" key="3">
    <source>
        <dbReference type="ARBA" id="ARBA00022448"/>
    </source>
</evidence>
<evidence type="ECO:0000313" key="15">
    <source>
        <dbReference type="Proteomes" id="UP000692954"/>
    </source>
</evidence>
<evidence type="ECO:0000256" key="4">
    <source>
        <dbReference type="ARBA" id="ARBA00022692"/>
    </source>
</evidence>
<dbReference type="InterPro" id="IPR003439">
    <property type="entry name" value="ABC_transporter-like_ATP-bd"/>
</dbReference>
<evidence type="ECO:0000256" key="9">
    <source>
        <dbReference type="ARBA" id="ARBA00023136"/>
    </source>
</evidence>
<reference evidence="14" key="1">
    <citation type="submission" date="2021-01" db="EMBL/GenBank/DDBJ databases">
        <authorList>
            <consortium name="Genoscope - CEA"/>
            <person name="William W."/>
        </authorList>
    </citation>
    <scope>NUCLEOTIDE SEQUENCE</scope>
</reference>
<proteinExistence type="inferred from homology"/>
<dbReference type="Pfam" id="PF00664">
    <property type="entry name" value="ABC_membrane"/>
    <property type="match status" value="2"/>
</dbReference>
<evidence type="ECO:0000256" key="11">
    <source>
        <dbReference type="SAM" id="Phobius"/>
    </source>
</evidence>
<feature type="transmembrane region" description="Helical" evidence="11">
    <location>
        <begin position="310"/>
        <end position="328"/>
    </location>
</feature>
<dbReference type="FunFam" id="3.40.50.300:FF:001172">
    <property type="entry name" value="Cystic fibrosis transmembrane conductance regulator"/>
    <property type="match status" value="1"/>
</dbReference>
<dbReference type="GO" id="GO:0016887">
    <property type="term" value="F:ATP hydrolysis activity"/>
    <property type="evidence" value="ECO:0007669"/>
    <property type="project" value="InterPro"/>
</dbReference>
<keyword evidence="8 11" id="KW-1133">Transmembrane helix</keyword>
<dbReference type="FunFam" id="1.20.1560.10:FF:000233">
    <property type="entry name" value="Uncharacterized protein"/>
    <property type="match status" value="1"/>
</dbReference>
<evidence type="ECO:0000256" key="8">
    <source>
        <dbReference type="ARBA" id="ARBA00022989"/>
    </source>
</evidence>
<evidence type="ECO:0000259" key="12">
    <source>
        <dbReference type="PROSITE" id="PS50893"/>
    </source>
</evidence>
<keyword evidence="7" id="KW-0067">ATP-binding</keyword>
<keyword evidence="4 11" id="KW-0812">Transmembrane</keyword>
<dbReference type="PROSITE" id="PS50929">
    <property type="entry name" value="ABC_TM1F"/>
    <property type="match status" value="2"/>
</dbReference>
<dbReference type="GO" id="GO:0016020">
    <property type="term" value="C:membrane"/>
    <property type="evidence" value="ECO:0007669"/>
    <property type="project" value="UniProtKB-SubCell"/>
</dbReference>
<feature type="domain" description="ABC transmembrane type-1" evidence="13">
    <location>
        <begin position="91"/>
        <end position="327"/>
    </location>
</feature>
<organism evidence="14 15">
    <name type="scientific">Paramecium sonneborni</name>
    <dbReference type="NCBI Taxonomy" id="65129"/>
    <lineage>
        <taxon>Eukaryota</taxon>
        <taxon>Sar</taxon>
        <taxon>Alveolata</taxon>
        <taxon>Ciliophora</taxon>
        <taxon>Intramacronucleata</taxon>
        <taxon>Oligohymenophorea</taxon>
        <taxon>Peniculida</taxon>
        <taxon>Parameciidae</taxon>
        <taxon>Paramecium</taxon>
    </lineage>
</organism>
<evidence type="ECO:0000256" key="6">
    <source>
        <dbReference type="ARBA" id="ARBA00022741"/>
    </source>
</evidence>
<keyword evidence="10" id="KW-0325">Glycoprotein</keyword>
<dbReference type="Proteomes" id="UP000692954">
    <property type="component" value="Unassembled WGS sequence"/>
</dbReference>
<protein>
    <recommendedName>
        <fullName evidence="16">ABC transporter family protein</fullName>
    </recommendedName>
</protein>
<dbReference type="InterPro" id="IPR050173">
    <property type="entry name" value="ABC_transporter_C-like"/>
</dbReference>
<dbReference type="Pfam" id="PF00005">
    <property type="entry name" value="ABC_tran"/>
    <property type="match status" value="2"/>
</dbReference>
<evidence type="ECO:0000256" key="10">
    <source>
        <dbReference type="ARBA" id="ARBA00023180"/>
    </source>
</evidence>
<accession>A0A8S1R6W5</accession>
<feature type="domain" description="ABC transporter" evidence="12">
    <location>
        <begin position="982"/>
        <end position="1216"/>
    </location>
</feature>
<feature type="domain" description="ABC transmembrane type-1" evidence="13">
    <location>
        <begin position="727"/>
        <end position="948"/>
    </location>
</feature>
<dbReference type="PANTHER" id="PTHR24223">
    <property type="entry name" value="ATP-BINDING CASSETTE SUB-FAMILY C"/>
    <property type="match status" value="1"/>
</dbReference>
<feature type="transmembrane region" description="Helical" evidence="11">
    <location>
        <begin position="712"/>
        <end position="733"/>
    </location>
</feature>
<feature type="transmembrane region" description="Helical" evidence="11">
    <location>
        <begin position="668"/>
        <end position="692"/>
    </location>
</feature>
<sequence>MNKVDNQTLQEESLLRINTSTQRIGTLRTYLFIWIYNIFKQGSKQPLSQKQIPKVLKEYSSQTSYKTFIKSYELNSDLRQSLWISFRFHIILNCLLYLFTCTLQLILPFMMSKAQSYFVDPNRIYTTKNILVFAFLQLLYYIILSIFQPIQQFLQSLVSIKVQGALQIKLMDHTLKFPLQRSSKYNPGDLINMLQVDVLQSSNYFINKFQVYLVPYQLLGAFFIFYITVKDNSLPPAIGVLIQATFGVAFGYYFGIIQNKFMHAKDERMSGVDEALLQIKQIKFNCYEQYFEKRIEQLRAKELKFLKQQVLLLIFIQFMQNILSFATWECTFYFADFITFAITTVIMQNSSQLMYLLQAFPNQLKNYYASINSITRITQFLRENQISQWNSDDDKIHDIKIDGIFDWKQIDENQYLKQNSQFNLKLNVTKGQYIVIVGNSASGKSTILKSILNETNCVSGQIIINGRISLAMQEPWILSDTIKNNIIYMNKFDEIRYKKVIHACALEEDISQFINKDFTQLSEKGDNLSGGQQKRINLARAIYKEADIYLFDDPLSALDIKVKCHIYKECFLKFLNGKTRILFTNQLTNLQGVDQVYLLQNDRLIPYNHQLKIEEEKLNLIDIEFENNHFLDKELSSKASFTLINEDQRVGNLDKKVIKTIFKFQGGIWAILAIVTYFSILMILSTLSSKILSNPQLEADEFRMVALKNFPIFNIPIYIAIISITGYFLLIGIKTSSIIHKNIFASLMKASFTQFYNQILIGRLMNRLSKDIYNIDMLFPNQIYNLSIQFTNLIMPLITSLIFLNYIAYPIVLIFVITLLIFTISYYKCLTEMTRIESVSKSPVFAYYQQIVRGLLFVRSCLPKKLVIQNLQNYVDLDLGNQMYLAGLQQWFSQTSSIITNIFQTILFIVCLLFPNENPAMTYLIVIQMSNVSQLLVSVAVSYGNLLMYSISFERCLHLSNDIEYDDYQNGIRSNTKSTGTITLSNASFQYPNNQKDVLSNITLQIQSGQKIGIVGRTGAGKSSIIMALLRMIHQTNGNVYIDQTDLNDYILQELRLKFSVIPQEALIYKGTLKENLDPYGFADISLLEKVCLTCQLYSMKSFQDYKLNTQISQNGCNLSLGEKQLITIARCMIENRQIILVDEATANIDNPTEELIKNIFKLHFKNQTMITIAHKVSTIMESDKIVVLSAGQIIEFDNPNNLLKLPNSEFRQIVDLINKNL</sequence>
<dbReference type="OrthoDB" id="298706at2759"/>
<keyword evidence="5" id="KW-0677">Repeat</keyword>
<dbReference type="FunFam" id="3.40.50.300:FF:000973">
    <property type="entry name" value="Multidrug resistance-associated protein 4"/>
    <property type="match status" value="1"/>
</dbReference>
<feature type="domain" description="ABC transporter" evidence="12">
    <location>
        <begin position="399"/>
        <end position="626"/>
    </location>
</feature>
<evidence type="ECO:0000256" key="5">
    <source>
        <dbReference type="ARBA" id="ARBA00022737"/>
    </source>
</evidence>
<dbReference type="InterPro" id="IPR011527">
    <property type="entry name" value="ABC1_TM_dom"/>
</dbReference>
<dbReference type="InterPro" id="IPR017871">
    <property type="entry name" value="ABC_transporter-like_CS"/>
</dbReference>
<dbReference type="GO" id="GO:0005524">
    <property type="term" value="F:ATP binding"/>
    <property type="evidence" value="ECO:0007669"/>
    <property type="project" value="UniProtKB-KW"/>
</dbReference>
<keyword evidence="6" id="KW-0547">Nucleotide-binding</keyword>